<dbReference type="InterPro" id="IPR043202">
    <property type="entry name" value="Band-7_stomatin-like"/>
</dbReference>
<dbReference type="PANTHER" id="PTHR10264">
    <property type="entry name" value="BAND 7 PROTEIN-RELATED"/>
    <property type="match status" value="1"/>
</dbReference>
<reference evidence="7" key="1">
    <citation type="submission" date="2020-07" db="EMBL/GenBank/DDBJ databases">
        <title>Clarias magur genome sequencing, assembly and annotation.</title>
        <authorList>
            <person name="Kushwaha B."/>
            <person name="Kumar R."/>
            <person name="Das P."/>
            <person name="Joshi C.G."/>
            <person name="Kumar D."/>
            <person name="Nagpure N.S."/>
            <person name="Pandey M."/>
            <person name="Agarwal S."/>
            <person name="Srivastava S."/>
            <person name="Singh M."/>
            <person name="Sahoo L."/>
            <person name="Jayasankar P."/>
            <person name="Meher P.K."/>
            <person name="Koringa P.G."/>
            <person name="Iquebal M.A."/>
            <person name="Das S.P."/>
            <person name="Bit A."/>
            <person name="Patnaik S."/>
            <person name="Patel N."/>
            <person name="Shah T.M."/>
            <person name="Hinsu A."/>
            <person name="Jena J.K."/>
        </authorList>
    </citation>
    <scope>NUCLEOTIDE SEQUENCE</scope>
    <source>
        <strain evidence="7">CIFAMagur01</strain>
        <tissue evidence="7">Testis</tissue>
    </source>
</reference>
<feature type="region of interest" description="Disordered" evidence="4">
    <location>
        <begin position="80"/>
        <end position="150"/>
    </location>
</feature>
<evidence type="ECO:0000256" key="3">
    <source>
        <dbReference type="ARBA" id="ARBA00023136"/>
    </source>
</evidence>
<gene>
    <name evidence="7" type="primary">nphs2</name>
    <name evidence="7" type="ORF">DAT39_011762</name>
</gene>
<evidence type="ECO:0000256" key="2">
    <source>
        <dbReference type="ARBA" id="ARBA00008164"/>
    </source>
</evidence>
<comment type="caution">
    <text evidence="7">The sequence shown here is derived from an EMBL/GenBank/DDBJ whole genome shotgun (WGS) entry which is preliminary data.</text>
</comment>
<dbReference type="InterPro" id="IPR001972">
    <property type="entry name" value="Stomatin_HflK_fam"/>
</dbReference>
<comment type="subcellular location">
    <subcellularLocation>
        <location evidence="1">Membrane</location>
    </subcellularLocation>
</comment>
<feature type="compositionally biased region" description="Basic and acidic residues" evidence="4">
    <location>
        <begin position="100"/>
        <end position="109"/>
    </location>
</feature>
<feature type="domain" description="Band 7" evidence="6">
    <location>
        <begin position="212"/>
        <end position="382"/>
    </location>
</feature>
<dbReference type="EMBL" id="QNUK01000196">
    <property type="protein sequence ID" value="KAF5898558.1"/>
    <property type="molecule type" value="Genomic_DNA"/>
</dbReference>
<dbReference type="PRINTS" id="PR00721">
    <property type="entry name" value="STOMATIN"/>
</dbReference>
<dbReference type="OrthoDB" id="2105077at2759"/>
<keyword evidence="3 5" id="KW-0472">Membrane</keyword>
<name>A0A8J4U2Z1_CLAMG</name>
<organism evidence="7 8">
    <name type="scientific">Clarias magur</name>
    <name type="common">Asian catfish</name>
    <name type="synonym">Macropteronotus magur</name>
    <dbReference type="NCBI Taxonomy" id="1594786"/>
    <lineage>
        <taxon>Eukaryota</taxon>
        <taxon>Metazoa</taxon>
        <taxon>Chordata</taxon>
        <taxon>Craniata</taxon>
        <taxon>Vertebrata</taxon>
        <taxon>Euteleostomi</taxon>
        <taxon>Actinopterygii</taxon>
        <taxon>Neopterygii</taxon>
        <taxon>Teleostei</taxon>
        <taxon>Ostariophysi</taxon>
        <taxon>Siluriformes</taxon>
        <taxon>Clariidae</taxon>
        <taxon>Clarias</taxon>
    </lineage>
</organism>
<dbReference type="Proteomes" id="UP000727407">
    <property type="component" value="Unassembled WGS sequence"/>
</dbReference>
<feature type="transmembrane region" description="Helical" evidence="5">
    <location>
        <begin position="326"/>
        <end position="345"/>
    </location>
</feature>
<proteinExistence type="inferred from homology"/>
<feature type="region of interest" description="Disordered" evidence="4">
    <location>
        <begin position="454"/>
        <end position="479"/>
    </location>
</feature>
<keyword evidence="5" id="KW-0812">Transmembrane</keyword>
<dbReference type="SUPFAM" id="SSF117892">
    <property type="entry name" value="Band 7/SPFH domain"/>
    <property type="match status" value="2"/>
</dbReference>
<dbReference type="Pfam" id="PF01145">
    <property type="entry name" value="Band_7"/>
    <property type="match status" value="1"/>
</dbReference>
<evidence type="ECO:0000313" key="8">
    <source>
        <dbReference type="Proteomes" id="UP000727407"/>
    </source>
</evidence>
<dbReference type="PANTHER" id="PTHR10264:SF127">
    <property type="entry name" value="PODOCIN"/>
    <property type="match status" value="1"/>
</dbReference>
<evidence type="ECO:0000256" key="4">
    <source>
        <dbReference type="SAM" id="MobiDB-lite"/>
    </source>
</evidence>
<dbReference type="InterPro" id="IPR036013">
    <property type="entry name" value="Band_7/SPFH_dom_sf"/>
</dbReference>
<evidence type="ECO:0000256" key="1">
    <source>
        <dbReference type="ARBA" id="ARBA00004370"/>
    </source>
</evidence>
<sequence length="479" mass="54108">MLGGYFPRHSDNNREVRQQQLPQTYSDAFTHSIILPALPQPQSTVHCKDCRLLANPNILKSNLALLTSPNNRQMLLMKESEMEGRTEKISPPPPPKAVRTKREAETTARDKKHKVDKAVKLQEPHKRKERTKDEDAGEEHSKEDKKEVSSTVINVDSVRQRTNKENEELLGLLESEWHEDASKLQRLGVCELLLTIAALATVIFFFPISIWFCVKIVREYERAVVFRLGHLLERKPRGPGLLFYLPFLDVCHKVDIRVVTKDLVCTQVSAVCYYRVENVSVCYSSLAGVPAVLQALVQVSVREVLAHHTFTSILQKRSEVAHQIQLLHMSICYICLMLDFFFLLLEIALDSIACRWGIKVERAEIEDLFLPPELQQNFAVEAEAKRQAQIQVIAAEGEKAACEALKASIDSLSDSPLAIQLRLLQLLQTMRSDQPAVLLSLPPALYNQSLQLADTRSTTNQSQPTGEVSEEVAKDSPMM</sequence>
<comment type="similarity">
    <text evidence="2">Belongs to the band 7/mec-2 family.</text>
</comment>
<keyword evidence="5" id="KW-1133">Transmembrane helix</keyword>
<accession>A0A8J4U2Z1</accession>
<evidence type="ECO:0000256" key="5">
    <source>
        <dbReference type="SAM" id="Phobius"/>
    </source>
</evidence>
<evidence type="ECO:0000259" key="6">
    <source>
        <dbReference type="SMART" id="SM00244"/>
    </source>
</evidence>
<dbReference type="InterPro" id="IPR001107">
    <property type="entry name" value="Band_7"/>
</dbReference>
<feature type="transmembrane region" description="Helical" evidence="5">
    <location>
        <begin position="192"/>
        <end position="214"/>
    </location>
</feature>
<dbReference type="Gene3D" id="6.10.250.2090">
    <property type="match status" value="1"/>
</dbReference>
<dbReference type="AlphaFoldDB" id="A0A8J4U2Z1"/>
<dbReference type="SMART" id="SM00244">
    <property type="entry name" value="PHB"/>
    <property type="match status" value="1"/>
</dbReference>
<dbReference type="Gene3D" id="3.30.479.30">
    <property type="entry name" value="Band 7 domain"/>
    <property type="match status" value="1"/>
</dbReference>
<feature type="compositionally biased region" description="Basic and acidic residues" evidence="4">
    <location>
        <begin position="116"/>
        <end position="148"/>
    </location>
</feature>
<evidence type="ECO:0000313" key="7">
    <source>
        <dbReference type="EMBL" id="KAF5898558.1"/>
    </source>
</evidence>
<feature type="compositionally biased region" description="Polar residues" evidence="4">
    <location>
        <begin position="454"/>
        <end position="466"/>
    </location>
</feature>
<keyword evidence="8" id="KW-1185">Reference proteome</keyword>
<dbReference type="GO" id="GO:0005886">
    <property type="term" value="C:plasma membrane"/>
    <property type="evidence" value="ECO:0007669"/>
    <property type="project" value="InterPro"/>
</dbReference>
<protein>
    <submittedName>
        <fullName evidence="7">Podocin-like</fullName>
    </submittedName>
</protein>